<gene>
    <name evidence="6" type="ORF">EV659_11523</name>
</gene>
<evidence type="ECO:0000256" key="3">
    <source>
        <dbReference type="ARBA" id="ARBA00023163"/>
    </source>
</evidence>
<evidence type="ECO:0000256" key="1">
    <source>
        <dbReference type="ARBA" id="ARBA00023015"/>
    </source>
</evidence>
<accession>A0A4R2P7D0</accession>
<keyword evidence="1" id="KW-0805">Transcription regulation</keyword>
<organism evidence="6 7">
    <name type="scientific">Rhodothalassium salexigens DSM 2132</name>
    <dbReference type="NCBI Taxonomy" id="1188247"/>
    <lineage>
        <taxon>Bacteria</taxon>
        <taxon>Pseudomonadati</taxon>
        <taxon>Pseudomonadota</taxon>
        <taxon>Alphaproteobacteria</taxon>
        <taxon>Rhodothalassiales</taxon>
        <taxon>Rhodothalassiaceae</taxon>
        <taxon>Rhodothalassium</taxon>
    </lineage>
</organism>
<dbReference type="PANTHER" id="PTHR30055:SF234">
    <property type="entry name" value="HTH-TYPE TRANSCRIPTIONAL REGULATOR BETI"/>
    <property type="match status" value="1"/>
</dbReference>
<dbReference type="Pfam" id="PF00440">
    <property type="entry name" value="TetR_N"/>
    <property type="match status" value="1"/>
</dbReference>
<evidence type="ECO:0000256" key="2">
    <source>
        <dbReference type="ARBA" id="ARBA00023125"/>
    </source>
</evidence>
<protein>
    <submittedName>
        <fullName evidence="6">TetR family transcriptional regulator</fullName>
    </submittedName>
</protein>
<dbReference type="GO" id="GO:0003700">
    <property type="term" value="F:DNA-binding transcription factor activity"/>
    <property type="evidence" value="ECO:0007669"/>
    <property type="project" value="TreeGrafter"/>
</dbReference>
<sequence>MNDRRMEILDAAEALVRERGAGHLTLDAVAARVGYSKGGLIHRFPNKVALIEAMIDRVIDEVDSEHRALRAETDGRANADLLAVIERERRMPEADADLRRGLLVAAAEQPDLLARPRAYIAERFRAVREQADDPVWATLLLFAAEAPGLFELMGLYELPADERRALFDRLAALAAGNADDEEAEA</sequence>
<dbReference type="InterPro" id="IPR050109">
    <property type="entry name" value="HTH-type_TetR-like_transc_reg"/>
</dbReference>
<dbReference type="EMBL" id="SLXO01000015">
    <property type="protein sequence ID" value="TCP30168.1"/>
    <property type="molecule type" value="Genomic_DNA"/>
</dbReference>
<dbReference type="PROSITE" id="PS50977">
    <property type="entry name" value="HTH_TETR_2"/>
    <property type="match status" value="1"/>
</dbReference>
<feature type="domain" description="HTH tetR-type" evidence="5">
    <location>
        <begin position="2"/>
        <end position="62"/>
    </location>
</feature>
<dbReference type="InterPro" id="IPR009057">
    <property type="entry name" value="Homeodomain-like_sf"/>
</dbReference>
<reference evidence="6 7" key="1">
    <citation type="submission" date="2019-03" db="EMBL/GenBank/DDBJ databases">
        <title>Genomic Encyclopedia of Type Strains, Phase IV (KMG-IV): sequencing the most valuable type-strain genomes for metagenomic binning, comparative biology and taxonomic classification.</title>
        <authorList>
            <person name="Goeker M."/>
        </authorList>
    </citation>
    <scope>NUCLEOTIDE SEQUENCE [LARGE SCALE GENOMIC DNA]</scope>
    <source>
        <strain evidence="6 7">DSM 2132</strain>
    </source>
</reference>
<dbReference type="InParanoid" id="A0A4R2P7D0"/>
<dbReference type="InterPro" id="IPR041479">
    <property type="entry name" value="TetR_CgmR_C"/>
</dbReference>
<comment type="caution">
    <text evidence="6">The sequence shown here is derived from an EMBL/GenBank/DDBJ whole genome shotgun (WGS) entry which is preliminary data.</text>
</comment>
<keyword evidence="3" id="KW-0804">Transcription</keyword>
<dbReference type="OrthoDB" id="9805134at2"/>
<dbReference type="Proteomes" id="UP000295399">
    <property type="component" value="Unassembled WGS sequence"/>
</dbReference>
<feature type="DNA-binding region" description="H-T-H motif" evidence="4">
    <location>
        <begin position="25"/>
        <end position="44"/>
    </location>
</feature>
<dbReference type="GO" id="GO:0000976">
    <property type="term" value="F:transcription cis-regulatory region binding"/>
    <property type="evidence" value="ECO:0007669"/>
    <property type="project" value="TreeGrafter"/>
</dbReference>
<name>A0A4R2P7D0_RHOSA</name>
<keyword evidence="2 4" id="KW-0238">DNA-binding</keyword>
<keyword evidence="7" id="KW-1185">Reference proteome</keyword>
<proteinExistence type="predicted"/>
<dbReference type="Gene3D" id="1.10.357.10">
    <property type="entry name" value="Tetracycline Repressor, domain 2"/>
    <property type="match status" value="1"/>
</dbReference>
<evidence type="ECO:0000259" key="5">
    <source>
        <dbReference type="PROSITE" id="PS50977"/>
    </source>
</evidence>
<dbReference type="Pfam" id="PF17937">
    <property type="entry name" value="TetR_C_28"/>
    <property type="match status" value="1"/>
</dbReference>
<evidence type="ECO:0000313" key="6">
    <source>
        <dbReference type="EMBL" id="TCP30168.1"/>
    </source>
</evidence>
<dbReference type="PRINTS" id="PR00455">
    <property type="entry name" value="HTHTETR"/>
</dbReference>
<dbReference type="InterPro" id="IPR001647">
    <property type="entry name" value="HTH_TetR"/>
</dbReference>
<dbReference type="AlphaFoldDB" id="A0A4R2P7D0"/>
<evidence type="ECO:0000313" key="7">
    <source>
        <dbReference type="Proteomes" id="UP000295399"/>
    </source>
</evidence>
<evidence type="ECO:0000256" key="4">
    <source>
        <dbReference type="PROSITE-ProRule" id="PRU00335"/>
    </source>
</evidence>
<dbReference type="SUPFAM" id="SSF46689">
    <property type="entry name" value="Homeodomain-like"/>
    <property type="match status" value="1"/>
</dbReference>
<dbReference type="PANTHER" id="PTHR30055">
    <property type="entry name" value="HTH-TYPE TRANSCRIPTIONAL REGULATOR RUTR"/>
    <property type="match status" value="1"/>
</dbReference>